<dbReference type="FunFam" id="3.30.565.10:FF:000006">
    <property type="entry name" value="Sensor histidine kinase WalK"/>
    <property type="match status" value="1"/>
</dbReference>
<dbReference type="PROSITE" id="PS50109">
    <property type="entry name" value="HIS_KIN"/>
    <property type="match status" value="1"/>
</dbReference>
<dbReference type="InterPro" id="IPR004358">
    <property type="entry name" value="Sig_transdc_His_kin-like_C"/>
</dbReference>
<dbReference type="CDD" id="cd00075">
    <property type="entry name" value="HATPase"/>
    <property type="match status" value="1"/>
</dbReference>
<dbReference type="InterPro" id="IPR003018">
    <property type="entry name" value="GAF"/>
</dbReference>
<feature type="transmembrane region" description="Helical" evidence="7">
    <location>
        <begin position="223"/>
        <end position="244"/>
    </location>
</feature>
<dbReference type="InterPro" id="IPR003661">
    <property type="entry name" value="HisK_dim/P_dom"/>
</dbReference>
<feature type="domain" description="Histidine kinase" evidence="8">
    <location>
        <begin position="733"/>
        <end position="953"/>
    </location>
</feature>
<evidence type="ECO:0000313" key="10">
    <source>
        <dbReference type="Proteomes" id="UP000322530"/>
    </source>
</evidence>
<evidence type="ECO:0000256" key="2">
    <source>
        <dbReference type="ARBA" id="ARBA00012438"/>
    </source>
</evidence>
<protein>
    <recommendedName>
        <fullName evidence="2">histidine kinase</fullName>
        <ecNumber evidence="2">2.7.13.3</ecNumber>
    </recommendedName>
</protein>
<dbReference type="InterPro" id="IPR050736">
    <property type="entry name" value="Sensor_HK_Regulatory"/>
</dbReference>
<comment type="caution">
    <text evidence="9">The sequence shown here is derived from an EMBL/GenBank/DDBJ whole genome shotgun (WGS) entry which is preliminary data.</text>
</comment>
<dbReference type="GO" id="GO:0000155">
    <property type="term" value="F:phosphorelay sensor kinase activity"/>
    <property type="evidence" value="ECO:0007669"/>
    <property type="project" value="InterPro"/>
</dbReference>
<evidence type="ECO:0000256" key="5">
    <source>
        <dbReference type="ARBA" id="ARBA00022777"/>
    </source>
</evidence>
<reference evidence="9 10" key="1">
    <citation type="submission" date="2019-01" db="EMBL/GenBank/DDBJ databases">
        <title>Draft genome sequence of Dictyobacter sp. Uno17.</title>
        <authorList>
            <person name="Wang C.M."/>
            <person name="Zheng Y."/>
            <person name="Sakai Y."/>
            <person name="Abe K."/>
            <person name="Yokota A."/>
            <person name="Yabe S."/>
        </authorList>
    </citation>
    <scope>NUCLEOTIDE SEQUENCE [LARGE SCALE GENOMIC DNA]</scope>
    <source>
        <strain evidence="9 10">Uno17</strain>
    </source>
</reference>
<dbReference type="SUPFAM" id="SSF55781">
    <property type="entry name" value="GAF domain-like"/>
    <property type="match status" value="2"/>
</dbReference>
<keyword evidence="7" id="KW-0472">Membrane</keyword>
<dbReference type="InterPro" id="IPR003594">
    <property type="entry name" value="HATPase_dom"/>
</dbReference>
<feature type="transmembrane region" description="Helical" evidence="7">
    <location>
        <begin position="193"/>
        <end position="211"/>
    </location>
</feature>
<evidence type="ECO:0000313" key="9">
    <source>
        <dbReference type="EMBL" id="GCF07681.1"/>
    </source>
</evidence>
<dbReference type="InterPro" id="IPR036097">
    <property type="entry name" value="HisK_dim/P_sf"/>
</dbReference>
<dbReference type="Gene3D" id="3.30.450.40">
    <property type="match status" value="2"/>
</dbReference>
<dbReference type="EC" id="2.7.13.3" evidence="2"/>
<keyword evidence="5" id="KW-0418">Kinase</keyword>
<feature type="transmembrane region" description="Helical" evidence="7">
    <location>
        <begin position="79"/>
        <end position="100"/>
    </location>
</feature>
<sequence length="955" mass="106962">MQSNYTMLMKPQRILLLLLAIFIFCCVFLLDGLSIRLPSIHDQTEAIVLWTSFGFSLLTALIFLLVCQNVLFYARNRSVVLRFLGFSLSMLATFGTLNYICTSPWLSLLNIFSLISALIFLSNLFFSFPDPPSLLAPARGSSSRVAGKPLFVRVLIRSYLWLLSISGTGLSVFAIGVTFRFDSLMYWLQVGKWSYCLFGLTGSLLIFMVAYRQSAHERARQQLLLLGCGLLVTLMPFLFFSVAPHLLGLHGFSDKLALISLCLFPLLSSCAILRYQLCMFDTLLLKILALFFRLAFLDILMYLVVGIGRFLFPVYAVEHNYIYVFCIICSITVFSPFVWWAGMVFTRRCFFSEIVQARRLLDEPGLLTDDVNSIDKAVDAIASAATRILQSTQLCIFVYDEISGQFELYPELVQWIEGPSRYTLLATVAEAFHIPIATAHRLDSHLFALQRLVQVKRPLLLSEIPPDQASGHHPLARFFIQSSPLSSKDCLLTAIRAQGKMIGLLVLGPRVNGLPYAGADLEIAHLLVERFSMVLETARLYARVVQHTSLLNSLYNMSIIPDSAFKTVKEAAMTYAMAVAVSTSSAAEIWLYDKQQKELCLEATIGYGPRLLPLTRLTNLQAADWRSHFYAGTTVALNGNGSHPSSSLPLCLPVVPACPFAWLPLHKSEQYTGVLVITYAHSHVFFDEETRVLEMFASQCLSTLDNVQMTMELRAAYKRQKELDQLKDQFITTASHELRTPLTTVVGYIELLDQYHEKLEASSRSEFIEKARRGCDELNLLMSNILDASLVNLDVEAVYLRPIALHTTVSYVLEIMDAILAREQRPVSVRIADDLFVDADDARLQQILLNLLSNALKYSAAGSPIEIFATSLQDQVIVNIKDYGLGVPPEEQQRLFERFVRLERDINSPVRGAGLGLFICRCLLEAMGGRIWIESSGVVGDGSLVSFALQLAPRI</sequence>
<dbReference type="SUPFAM" id="SSF47384">
    <property type="entry name" value="Homodimeric domain of signal transducing histidine kinase"/>
    <property type="match status" value="1"/>
</dbReference>
<dbReference type="Gene3D" id="3.30.565.10">
    <property type="entry name" value="Histidine kinase-like ATPase, C-terminal domain"/>
    <property type="match status" value="1"/>
</dbReference>
<feature type="transmembrane region" description="Helical" evidence="7">
    <location>
        <begin position="46"/>
        <end position="67"/>
    </location>
</feature>
<dbReference type="InterPro" id="IPR005467">
    <property type="entry name" value="His_kinase_dom"/>
</dbReference>
<dbReference type="Pfam" id="PF00512">
    <property type="entry name" value="HisKA"/>
    <property type="match status" value="1"/>
</dbReference>
<dbReference type="OrthoDB" id="136977at2"/>
<keyword evidence="6" id="KW-0902">Two-component regulatory system</keyword>
<dbReference type="EMBL" id="BIXY01000013">
    <property type="protein sequence ID" value="GCF07681.1"/>
    <property type="molecule type" value="Genomic_DNA"/>
</dbReference>
<proteinExistence type="predicted"/>
<gene>
    <name evidence="9" type="ORF">KDI_12450</name>
</gene>
<keyword evidence="3" id="KW-0597">Phosphoprotein</keyword>
<dbReference type="AlphaFoldDB" id="A0A5A5T879"/>
<evidence type="ECO:0000256" key="3">
    <source>
        <dbReference type="ARBA" id="ARBA00022553"/>
    </source>
</evidence>
<feature type="transmembrane region" description="Helical" evidence="7">
    <location>
        <begin position="106"/>
        <end position="126"/>
    </location>
</feature>
<dbReference type="Proteomes" id="UP000322530">
    <property type="component" value="Unassembled WGS sequence"/>
</dbReference>
<dbReference type="RefSeq" id="WP_149400692.1">
    <property type="nucleotide sequence ID" value="NZ_BIXY01000013.1"/>
</dbReference>
<dbReference type="PANTHER" id="PTHR43711">
    <property type="entry name" value="TWO-COMPONENT HISTIDINE KINASE"/>
    <property type="match status" value="1"/>
</dbReference>
<keyword evidence="4" id="KW-0808">Transferase</keyword>
<feature type="transmembrane region" description="Helical" evidence="7">
    <location>
        <begin position="159"/>
        <end position="181"/>
    </location>
</feature>
<name>A0A5A5T879_9CHLR</name>
<dbReference type="InterPro" id="IPR036890">
    <property type="entry name" value="HATPase_C_sf"/>
</dbReference>
<comment type="catalytic activity">
    <reaction evidence="1">
        <text>ATP + protein L-histidine = ADP + protein N-phospho-L-histidine.</text>
        <dbReference type="EC" id="2.7.13.3"/>
    </reaction>
</comment>
<feature type="transmembrane region" description="Helical" evidence="7">
    <location>
        <begin position="321"/>
        <end position="342"/>
    </location>
</feature>
<dbReference type="Gene3D" id="1.10.287.130">
    <property type="match status" value="1"/>
</dbReference>
<dbReference type="SUPFAM" id="SSF55874">
    <property type="entry name" value="ATPase domain of HSP90 chaperone/DNA topoisomerase II/histidine kinase"/>
    <property type="match status" value="1"/>
</dbReference>
<organism evidence="9 10">
    <name type="scientific">Dictyobacter arantiisoli</name>
    <dbReference type="NCBI Taxonomy" id="2014874"/>
    <lineage>
        <taxon>Bacteria</taxon>
        <taxon>Bacillati</taxon>
        <taxon>Chloroflexota</taxon>
        <taxon>Ktedonobacteria</taxon>
        <taxon>Ktedonobacterales</taxon>
        <taxon>Dictyobacteraceae</taxon>
        <taxon>Dictyobacter</taxon>
    </lineage>
</organism>
<evidence type="ECO:0000259" key="8">
    <source>
        <dbReference type="PROSITE" id="PS50109"/>
    </source>
</evidence>
<evidence type="ECO:0000256" key="1">
    <source>
        <dbReference type="ARBA" id="ARBA00000085"/>
    </source>
</evidence>
<dbReference type="SMART" id="SM00388">
    <property type="entry name" value="HisKA"/>
    <property type="match status" value="1"/>
</dbReference>
<accession>A0A5A5T879</accession>
<keyword evidence="10" id="KW-1185">Reference proteome</keyword>
<keyword evidence="7" id="KW-0812">Transmembrane</keyword>
<keyword evidence="7" id="KW-1133">Transmembrane helix</keyword>
<evidence type="ECO:0000256" key="4">
    <source>
        <dbReference type="ARBA" id="ARBA00022679"/>
    </source>
</evidence>
<dbReference type="Pfam" id="PF02518">
    <property type="entry name" value="HATPase_c"/>
    <property type="match status" value="1"/>
</dbReference>
<dbReference type="CDD" id="cd00082">
    <property type="entry name" value="HisKA"/>
    <property type="match status" value="1"/>
</dbReference>
<evidence type="ECO:0000256" key="7">
    <source>
        <dbReference type="SAM" id="Phobius"/>
    </source>
</evidence>
<feature type="transmembrane region" description="Helical" evidence="7">
    <location>
        <begin position="287"/>
        <end position="315"/>
    </location>
</feature>
<dbReference type="SMART" id="SM00065">
    <property type="entry name" value="GAF"/>
    <property type="match status" value="1"/>
</dbReference>
<dbReference type="PANTHER" id="PTHR43711:SF31">
    <property type="entry name" value="HISTIDINE KINASE"/>
    <property type="match status" value="1"/>
</dbReference>
<dbReference type="SMART" id="SM00387">
    <property type="entry name" value="HATPase_c"/>
    <property type="match status" value="1"/>
</dbReference>
<dbReference type="InterPro" id="IPR029016">
    <property type="entry name" value="GAF-like_dom_sf"/>
</dbReference>
<evidence type="ECO:0000256" key="6">
    <source>
        <dbReference type="ARBA" id="ARBA00023012"/>
    </source>
</evidence>
<dbReference type="PRINTS" id="PR00344">
    <property type="entry name" value="BCTRLSENSOR"/>
</dbReference>